<dbReference type="InterPro" id="IPR011010">
    <property type="entry name" value="DNA_brk_join_enz"/>
</dbReference>
<keyword evidence="2" id="KW-0229">DNA integration</keyword>
<evidence type="ECO:0000313" key="7">
    <source>
        <dbReference type="EMBL" id="RBP69596.1"/>
    </source>
</evidence>
<dbReference type="InterPro" id="IPR038488">
    <property type="entry name" value="Integrase_DNA-bd_sf"/>
</dbReference>
<dbReference type="AlphaFoldDB" id="A0A368UT90"/>
<dbReference type="InterPro" id="IPR050090">
    <property type="entry name" value="Tyrosine_recombinase_XerCD"/>
</dbReference>
<proteinExistence type="inferred from homology"/>
<evidence type="ECO:0000313" key="9">
    <source>
        <dbReference type="Proteomes" id="UP000252795"/>
    </source>
</evidence>
<dbReference type="SUPFAM" id="SSF56349">
    <property type="entry name" value="DNA breaking-rejoining enzymes"/>
    <property type="match status" value="1"/>
</dbReference>
<evidence type="ECO:0000256" key="4">
    <source>
        <dbReference type="ARBA" id="ARBA00023172"/>
    </source>
</evidence>
<comment type="caution">
    <text evidence="8">The sequence shown here is derived from an EMBL/GenBank/DDBJ whole genome shotgun (WGS) entry which is preliminary data.</text>
</comment>
<dbReference type="Gene3D" id="1.10.443.10">
    <property type="entry name" value="Intergrase catalytic core"/>
    <property type="match status" value="1"/>
</dbReference>
<dbReference type="PANTHER" id="PTHR30349">
    <property type="entry name" value="PHAGE INTEGRASE-RELATED"/>
    <property type="match status" value="1"/>
</dbReference>
<dbReference type="GO" id="GO:0015074">
    <property type="term" value="P:DNA integration"/>
    <property type="evidence" value="ECO:0007669"/>
    <property type="project" value="UniProtKB-KW"/>
</dbReference>
<evidence type="ECO:0000259" key="6">
    <source>
        <dbReference type="PROSITE" id="PS51898"/>
    </source>
</evidence>
<dbReference type="PROSITE" id="PS51898">
    <property type="entry name" value="TYR_RECOMBINASE"/>
    <property type="match status" value="1"/>
</dbReference>
<evidence type="ECO:0000256" key="2">
    <source>
        <dbReference type="ARBA" id="ARBA00022908"/>
    </source>
</evidence>
<evidence type="ECO:0000256" key="5">
    <source>
        <dbReference type="SAM" id="MobiDB-lite"/>
    </source>
</evidence>
<dbReference type="Proteomes" id="UP000253065">
    <property type="component" value="Unassembled WGS sequence"/>
</dbReference>
<dbReference type="InterPro" id="IPR002104">
    <property type="entry name" value="Integrase_catalytic"/>
</dbReference>
<dbReference type="GO" id="GO:0006310">
    <property type="term" value="P:DNA recombination"/>
    <property type="evidence" value="ECO:0007669"/>
    <property type="project" value="UniProtKB-KW"/>
</dbReference>
<evidence type="ECO:0000313" key="10">
    <source>
        <dbReference type="Proteomes" id="UP000253065"/>
    </source>
</evidence>
<dbReference type="PANTHER" id="PTHR30349:SF64">
    <property type="entry name" value="PROPHAGE INTEGRASE INTD-RELATED"/>
    <property type="match status" value="1"/>
</dbReference>
<evidence type="ECO:0000256" key="3">
    <source>
        <dbReference type="ARBA" id="ARBA00023125"/>
    </source>
</evidence>
<accession>A0A368UT90</accession>
<evidence type="ECO:0000313" key="8">
    <source>
        <dbReference type="EMBL" id="RCW31240.1"/>
    </source>
</evidence>
<feature type="domain" description="Tyr recombinase" evidence="6">
    <location>
        <begin position="224"/>
        <end position="438"/>
    </location>
</feature>
<evidence type="ECO:0000256" key="1">
    <source>
        <dbReference type="ARBA" id="ARBA00008857"/>
    </source>
</evidence>
<name>A0A368UT90_MARNT</name>
<dbReference type="InterPro" id="IPR013762">
    <property type="entry name" value="Integrase-like_cat_sf"/>
</dbReference>
<gene>
    <name evidence="8" type="ORF">DET51_11238</name>
    <name evidence="7" type="ORF">DET64_11238</name>
</gene>
<keyword evidence="4" id="KW-0233">DNA recombination</keyword>
<feature type="compositionally biased region" description="Basic and acidic residues" evidence="5">
    <location>
        <begin position="210"/>
        <end position="232"/>
    </location>
</feature>
<sequence length="454" mass="51890">MAKAKLTSITEPAAAKFEREASERDTMFCKMQPGLHLIKLKRGCSWRYRYEDDTGKRCTVTIGKLSQLLPEQAARKVIDWIDREANPLEEKKQRREQALSAAEEAERRTLRHYLEHGYREHMKSWKPQNAKANEQRINLYFADLLDKDMATITRRYILDTWQPEASKGRAHDTVKRAYGSLKTLLAQAVQDEVLGSSPLEGVKLNPPAHVEQEKQEEAKDEDKKNRRPLTDSEIKGIMTGLEAYAEEIREGRRNSRKHGKPHLKDLDAVNYPHWFIPFTHLALHTGLRTGDLRTLTWNELNIQFGRLIKTTEKSKVALRKGKKPAVVDLKLNDRIKGIMTAWWQDQGKPEDGLVFPSPRGGKMLATLATRAPWKRVKELGGIDPDLVFYAFRHHFISVRLAAGEPLFKVARMVGHKSVAMIEEHYGHLCEQDQNEAVDVVGDAIERVTAKEAAV</sequence>
<feature type="region of interest" description="Disordered" evidence="5">
    <location>
        <begin position="197"/>
        <end position="232"/>
    </location>
</feature>
<dbReference type="EMBL" id="QPJB01000012">
    <property type="protein sequence ID" value="RCW31240.1"/>
    <property type="molecule type" value="Genomic_DNA"/>
</dbReference>
<keyword evidence="3" id="KW-0238">DNA-binding</keyword>
<dbReference type="EMBL" id="QNSA01000012">
    <property type="protein sequence ID" value="RBP69596.1"/>
    <property type="molecule type" value="Genomic_DNA"/>
</dbReference>
<dbReference type="RefSeq" id="WP_113880528.1">
    <property type="nucleotide sequence ID" value="NZ_QNSA01000012.1"/>
</dbReference>
<comment type="similarity">
    <text evidence="1">Belongs to the 'phage' integrase family.</text>
</comment>
<keyword evidence="10" id="KW-1185">Reference proteome</keyword>
<dbReference type="Gene3D" id="3.30.160.390">
    <property type="entry name" value="Integrase, DNA-binding domain"/>
    <property type="match status" value="1"/>
</dbReference>
<protein>
    <submittedName>
        <fullName evidence="8">Phage integrase family protein</fullName>
    </submittedName>
</protein>
<dbReference type="Proteomes" id="UP000252795">
    <property type="component" value="Unassembled WGS sequence"/>
</dbReference>
<reference evidence="8 9" key="1">
    <citation type="submission" date="2018-07" db="EMBL/GenBank/DDBJ databases">
        <title>Freshwater and sediment microbial communities from various areas in North America, analyzing microbe dynamics in response to fracking.</title>
        <authorList>
            <person name="Lamendella R."/>
        </authorList>
    </citation>
    <scope>NUCLEOTIDE SEQUENCE [LARGE SCALE GENOMIC DNA]</scope>
    <source>
        <strain evidence="8 9">114E</strain>
        <strain evidence="7 10">114E_o</strain>
    </source>
</reference>
<dbReference type="InterPro" id="IPR010998">
    <property type="entry name" value="Integrase_recombinase_N"/>
</dbReference>
<dbReference type="GO" id="GO:0003677">
    <property type="term" value="F:DNA binding"/>
    <property type="evidence" value="ECO:0007669"/>
    <property type="project" value="UniProtKB-KW"/>
</dbReference>
<dbReference type="Gene3D" id="1.10.150.130">
    <property type="match status" value="1"/>
</dbReference>
<organism evidence="8 9">
    <name type="scientific">Marinobacter nauticus</name>
    <name type="common">Marinobacter hydrocarbonoclasticus</name>
    <name type="synonym">Marinobacter aquaeolei</name>
    <dbReference type="NCBI Taxonomy" id="2743"/>
    <lineage>
        <taxon>Bacteria</taxon>
        <taxon>Pseudomonadati</taxon>
        <taxon>Pseudomonadota</taxon>
        <taxon>Gammaproteobacteria</taxon>
        <taxon>Pseudomonadales</taxon>
        <taxon>Marinobacteraceae</taxon>
        <taxon>Marinobacter</taxon>
    </lineage>
</organism>
<dbReference type="Pfam" id="PF00589">
    <property type="entry name" value="Phage_integrase"/>
    <property type="match status" value="1"/>
</dbReference>